<name>A0A2W5T341_9BACT</name>
<protein>
    <recommendedName>
        <fullName evidence="1">Phosphatidic acid phosphatase type 2/haloperoxidase domain-containing protein</fullName>
    </recommendedName>
</protein>
<accession>A0A2W5T341</accession>
<evidence type="ECO:0000313" key="2">
    <source>
        <dbReference type="EMBL" id="PZR07293.1"/>
    </source>
</evidence>
<feature type="domain" description="Phosphatidic acid phosphatase type 2/haloperoxidase" evidence="1">
    <location>
        <begin position="161"/>
        <end position="267"/>
    </location>
</feature>
<evidence type="ECO:0000313" key="3">
    <source>
        <dbReference type="Proteomes" id="UP000249061"/>
    </source>
</evidence>
<dbReference type="SUPFAM" id="SSF48317">
    <property type="entry name" value="Acid phosphatase/Vanadium-dependent haloperoxidase"/>
    <property type="match status" value="1"/>
</dbReference>
<dbReference type="AlphaFoldDB" id="A0A2W5T341"/>
<dbReference type="InterPro" id="IPR036938">
    <property type="entry name" value="PAP2/HPO_sf"/>
</dbReference>
<comment type="caution">
    <text evidence="2">The sequence shown here is derived from an EMBL/GenBank/DDBJ whole genome shotgun (WGS) entry which is preliminary data.</text>
</comment>
<dbReference type="EMBL" id="QFQP01000032">
    <property type="protein sequence ID" value="PZR07293.1"/>
    <property type="molecule type" value="Genomic_DNA"/>
</dbReference>
<evidence type="ECO:0000259" key="1">
    <source>
        <dbReference type="Pfam" id="PF01569"/>
    </source>
</evidence>
<organism evidence="2 3">
    <name type="scientific">Archangium gephyra</name>
    <dbReference type="NCBI Taxonomy" id="48"/>
    <lineage>
        <taxon>Bacteria</taxon>
        <taxon>Pseudomonadati</taxon>
        <taxon>Myxococcota</taxon>
        <taxon>Myxococcia</taxon>
        <taxon>Myxococcales</taxon>
        <taxon>Cystobacterineae</taxon>
        <taxon>Archangiaceae</taxon>
        <taxon>Archangium</taxon>
    </lineage>
</organism>
<dbReference type="Proteomes" id="UP000249061">
    <property type="component" value="Unassembled WGS sequence"/>
</dbReference>
<dbReference type="Gene3D" id="1.20.144.10">
    <property type="entry name" value="Phosphatidic acid phosphatase type 2/haloperoxidase"/>
    <property type="match status" value="1"/>
</dbReference>
<dbReference type="InterPro" id="IPR000326">
    <property type="entry name" value="PAP2/HPO"/>
</dbReference>
<sequence>MPNPDEATPNVPKGLFVGDHWRFKKGQEFGPFLRDMVVRMLADLVAIPASVVRWEPADYLTFGVGAAVPIVMSIPFDGVSPDVRLQREIHRVYGGVNCDYSELDSTFCPSPMTSPHVWTKPTDLAIVTTAIVAPLVIGLVAGLAEKDHPLAEIALLGTEAVLVAQVYHVLGKFLTGREAPLGSDGMGRYHGPTRITFPAGTPSGHSATLFAIAGTYATYYDSVWVKVVSLATAGILASLLVVDDSHFASEVVVGSMMGYLTARWVVEHRSTKYAYGQNGLPVRLMGVGPVAVRGQGAAFAATWQF</sequence>
<gene>
    <name evidence="2" type="ORF">DI536_27970</name>
</gene>
<reference evidence="2 3" key="1">
    <citation type="submission" date="2017-08" db="EMBL/GenBank/DDBJ databases">
        <title>Infants hospitalized years apart are colonized by the same room-sourced microbial strains.</title>
        <authorList>
            <person name="Brooks B."/>
            <person name="Olm M.R."/>
            <person name="Firek B.A."/>
            <person name="Baker R."/>
            <person name="Thomas B.C."/>
            <person name="Morowitz M.J."/>
            <person name="Banfield J.F."/>
        </authorList>
    </citation>
    <scope>NUCLEOTIDE SEQUENCE [LARGE SCALE GENOMIC DNA]</scope>
    <source>
        <strain evidence="2">S2_003_000_R2_14</strain>
    </source>
</reference>
<dbReference type="Pfam" id="PF01569">
    <property type="entry name" value="PAP2"/>
    <property type="match status" value="1"/>
</dbReference>
<proteinExistence type="predicted"/>